<evidence type="ECO:0000256" key="5">
    <source>
        <dbReference type="ARBA" id="ARBA00022490"/>
    </source>
</evidence>
<evidence type="ECO:0000313" key="15">
    <source>
        <dbReference type="Proteomes" id="UP000018291"/>
    </source>
</evidence>
<accession>R4Z4T9</accession>
<dbReference type="AlphaFoldDB" id="R4Z4T9"/>
<dbReference type="Gene3D" id="3.40.1280.10">
    <property type="match status" value="1"/>
</dbReference>
<evidence type="ECO:0000259" key="13">
    <source>
        <dbReference type="Pfam" id="PF04452"/>
    </source>
</evidence>
<reference evidence="14 15" key="1">
    <citation type="journal article" date="2013" name="ISME J.">
        <title>Metabolic model for the filamentous 'Candidatus Microthrix parvicella' based on genomic and metagenomic analyses.</title>
        <authorList>
            <person name="Jon McIlroy S."/>
            <person name="Kristiansen R."/>
            <person name="Albertsen M."/>
            <person name="Michael Karst S."/>
            <person name="Rossetti S."/>
            <person name="Lund Nielsen J."/>
            <person name="Tandoi V."/>
            <person name="James Seviour R."/>
            <person name="Nielsen P.H."/>
        </authorList>
    </citation>
    <scope>NUCLEOTIDE SEQUENCE [LARGE SCALE GENOMIC DNA]</scope>
    <source>
        <strain evidence="14 15">RN1</strain>
    </source>
</reference>
<dbReference type="GO" id="GO:0070475">
    <property type="term" value="P:rRNA base methylation"/>
    <property type="evidence" value="ECO:0007669"/>
    <property type="project" value="TreeGrafter"/>
</dbReference>
<dbReference type="PANTHER" id="PTHR30027">
    <property type="entry name" value="RIBOSOMAL RNA SMALL SUBUNIT METHYLTRANSFERASE E"/>
    <property type="match status" value="1"/>
</dbReference>
<feature type="domain" description="Ribosomal RNA small subunit methyltransferase E methyltransferase" evidence="13">
    <location>
        <begin position="76"/>
        <end position="226"/>
    </location>
</feature>
<comment type="function">
    <text evidence="10 12">Specifically methylates the N3 position of the uracil ring of uridine 1498 (m3U1498) in 16S rRNA. Acts on the fully assembled 30S ribosomal subunit.</text>
</comment>
<evidence type="ECO:0000256" key="3">
    <source>
        <dbReference type="ARBA" id="ARBA00012328"/>
    </source>
</evidence>
<dbReference type="RefSeq" id="WP_012230756.1">
    <property type="nucleotide sequence ID" value="NZ_HG422565.1"/>
</dbReference>
<proteinExistence type="inferred from homology"/>
<dbReference type="Pfam" id="PF04452">
    <property type="entry name" value="Methyltrans_RNA"/>
    <property type="match status" value="1"/>
</dbReference>
<evidence type="ECO:0000256" key="1">
    <source>
        <dbReference type="ARBA" id="ARBA00004496"/>
    </source>
</evidence>
<dbReference type="InterPro" id="IPR029028">
    <property type="entry name" value="Alpha/beta_knot_MTases"/>
</dbReference>
<keyword evidence="15" id="KW-1185">Reference proteome</keyword>
<dbReference type="eggNOG" id="COG1385">
    <property type="taxonomic scope" value="Bacteria"/>
</dbReference>
<dbReference type="STRING" id="1229780.BN381_80273"/>
<protein>
    <recommendedName>
        <fullName evidence="4 12">Ribosomal RNA small subunit methyltransferase E</fullName>
        <ecNumber evidence="3 12">2.1.1.193</ecNumber>
    </recommendedName>
</protein>
<comment type="subcellular location">
    <subcellularLocation>
        <location evidence="1 12">Cytoplasm</location>
    </subcellularLocation>
</comment>
<dbReference type="GO" id="GO:0070042">
    <property type="term" value="F:rRNA (uridine-N3-)-methyltransferase activity"/>
    <property type="evidence" value="ECO:0007669"/>
    <property type="project" value="TreeGrafter"/>
</dbReference>
<dbReference type="InterPro" id="IPR006700">
    <property type="entry name" value="RsmE"/>
</dbReference>
<keyword evidence="7 12" id="KW-0489">Methyltransferase</keyword>
<comment type="catalytic activity">
    <reaction evidence="11 12">
        <text>uridine(1498) in 16S rRNA + S-adenosyl-L-methionine = N(3)-methyluridine(1498) in 16S rRNA + S-adenosyl-L-homocysteine + H(+)</text>
        <dbReference type="Rhea" id="RHEA:42920"/>
        <dbReference type="Rhea" id="RHEA-COMP:10283"/>
        <dbReference type="Rhea" id="RHEA-COMP:10284"/>
        <dbReference type="ChEBI" id="CHEBI:15378"/>
        <dbReference type="ChEBI" id="CHEBI:57856"/>
        <dbReference type="ChEBI" id="CHEBI:59789"/>
        <dbReference type="ChEBI" id="CHEBI:65315"/>
        <dbReference type="ChEBI" id="CHEBI:74502"/>
        <dbReference type="EC" id="2.1.1.193"/>
    </reaction>
</comment>
<evidence type="ECO:0000256" key="4">
    <source>
        <dbReference type="ARBA" id="ARBA00013673"/>
    </source>
</evidence>
<keyword evidence="5 12" id="KW-0963">Cytoplasm</keyword>
<dbReference type="SUPFAM" id="SSF75217">
    <property type="entry name" value="alpha/beta knot"/>
    <property type="match status" value="1"/>
</dbReference>
<evidence type="ECO:0000256" key="9">
    <source>
        <dbReference type="ARBA" id="ARBA00022691"/>
    </source>
</evidence>
<comment type="similarity">
    <text evidence="2 12">Belongs to the RNA methyltransferase RsmE family.</text>
</comment>
<dbReference type="Proteomes" id="UP000018291">
    <property type="component" value="Unassembled WGS sequence"/>
</dbReference>
<comment type="caution">
    <text evidence="14">The sequence shown here is derived from an EMBL/GenBank/DDBJ whole genome shotgun (WGS) entry which is preliminary data.</text>
</comment>
<dbReference type="EMBL" id="CANL01000078">
    <property type="protein sequence ID" value="CCM65743.1"/>
    <property type="molecule type" value="Genomic_DNA"/>
</dbReference>
<evidence type="ECO:0000256" key="12">
    <source>
        <dbReference type="PIRNR" id="PIRNR015601"/>
    </source>
</evidence>
<dbReference type="EC" id="2.1.1.193" evidence="3 12"/>
<keyword evidence="6 12" id="KW-0698">rRNA processing</keyword>
<dbReference type="HOGENOM" id="CLU_067442_4_1_11"/>
<dbReference type="GO" id="GO:0005737">
    <property type="term" value="C:cytoplasm"/>
    <property type="evidence" value="ECO:0007669"/>
    <property type="project" value="UniProtKB-SubCell"/>
</dbReference>
<evidence type="ECO:0000256" key="8">
    <source>
        <dbReference type="ARBA" id="ARBA00022679"/>
    </source>
</evidence>
<keyword evidence="8 12" id="KW-0808">Transferase</keyword>
<evidence type="ECO:0000256" key="2">
    <source>
        <dbReference type="ARBA" id="ARBA00005528"/>
    </source>
</evidence>
<dbReference type="PIRSF" id="PIRSF015601">
    <property type="entry name" value="MTase_slr0722"/>
    <property type="match status" value="1"/>
</dbReference>
<dbReference type="PANTHER" id="PTHR30027:SF3">
    <property type="entry name" value="16S RRNA (URACIL(1498)-N(3))-METHYLTRANSFERASE"/>
    <property type="match status" value="1"/>
</dbReference>
<sequence length="253" mass="26855">MNLVGPPTDLVAHALVDSLGALAADDELTRHLWTARRLKAGTAVSVTDGAGSWRLARLGAPGELIPDGAVQSVATPDPVSVAFAPVKGERPEWCVQKLTEVGVDRIVVLQTDRSVVRWKGDRGRGQVAKLARVAKAALEQCRRVWLPTIVGPCTLDELIGSVESVTDLVVDRPWVRADGSGRQASTEDRSLLIGPEGGFTPREQSLVTEAISLGPHVMRAETAAMVGGAQLVALREYGERGDHGELSSGVTLH</sequence>
<dbReference type="InterPro" id="IPR046886">
    <property type="entry name" value="RsmE_MTase_dom"/>
</dbReference>
<evidence type="ECO:0000256" key="10">
    <source>
        <dbReference type="ARBA" id="ARBA00025699"/>
    </source>
</evidence>
<evidence type="ECO:0000256" key="6">
    <source>
        <dbReference type="ARBA" id="ARBA00022552"/>
    </source>
</evidence>
<dbReference type="CDD" id="cd18084">
    <property type="entry name" value="RsmE-like"/>
    <property type="match status" value="1"/>
</dbReference>
<evidence type="ECO:0000313" key="14">
    <source>
        <dbReference type="EMBL" id="CCM65743.1"/>
    </source>
</evidence>
<dbReference type="NCBIfam" id="TIGR00046">
    <property type="entry name" value="RsmE family RNA methyltransferase"/>
    <property type="match status" value="1"/>
</dbReference>
<dbReference type="InterPro" id="IPR029026">
    <property type="entry name" value="tRNA_m1G_MTases_N"/>
</dbReference>
<gene>
    <name evidence="14" type="ORF">BN381_80273</name>
</gene>
<keyword evidence="9 12" id="KW-0949">S-adenosyl-L-methionine</keyword>
<dbReference type="OrthoDB" id="9808126at2"/>
<organism evidence="14 15">
    <name type="scientific">Candidatus Neomicrothrix parvicella RN1</name>
    <dbReference type="NCBI Taxonomy" id="1229780"/>
    <lineage>
        <taxon>Bacteria</taxon>
        <taxon>Bacillati</taxon>
        <taxon>Actinomycetota</taxon>
        <taxon>Acidimicrobiia</taxon>
        <taxon>Acidimicrobiales</taxon>
        <taxon>Microthrixaceae</taxon>
        <taxon>Candidatus Neomicrothrix</taxon>
    </lineage>
</organism>
<evidence type="ECO:0000256" key="11">
    <source>
        <dbReference type="ARBA" id="ARBA00047944"/>
    </source>
</evidence>
<evidence type="ECO:0000256" key="7">
    <source>
        <dbReference type="ARBA" id="ARBA00022603"/>
    </source>
</evidence>
<name>R4Z4T9_9ACTN</name>